<feature type="signal peptide" evidence="1">
    <location>
        <begin position="1"/>
        <end position="23"/>
    </location>
</feature>
<evidence type="ECO:0000313" key="3">
    <source>
        <dbReference type="Proteomes" id="UP000838160"/>
    </source>
</evidence>
<comment type="caution">
    <text evidence="2">The sequence shown here is derived from an EMBL/GenBank/DDBJ whole genome shotgun (WGS) entry which is preliminary data.</text>
</comment>
<sequence>MKKVLVTLGTVFAMTVINAPVLAQSGHATQDVASNSSKSLQISVSGDSNDRQQCMLKKRRGQALPAYCSLY</sequence>
<keyword evidence="1" id="KW-0732">Signal</keyword>
<dbReference type="RefSeq" id="WP_237484726.1">
    <property type="nucleotide sequence ID" value="NZ_CAKLCM010000002.1"/>
</dbReference>
<name>A0ABM8ZHZ6_9VIBR</name>
<evidence type="ECO:0000256" key="1">
    <source>
        <dbReference type="SAM" id="SignalP"/>
    </source>
</evidence>
<proteinExistence type="predicted"/>
<feature type="chain" id="PRO_5046057955" evidence="1">
    <location>
        <begin position="24"/>
        <end position="71"/>
    </location>
</feature>
<protein>
    <submittedName>
        <fullName evidence="2">Uncharacterized protein</fullName>
    </submittedName>
</protein>
<organism evidence="2 3">
    <name type="scientific">Vibrio hippocampi</name>
    <dbReference type="NCBI Taxonomy" id="654686"/>
    <lineage>
        <taxon>Bacteria</taxon>
        <taxon>Pseudomonadati</taxon>
        <taxon>Pseudomonadota</taxon>
        <taxon>Gammaproteobacteria</taxon>
        <taxon>Vibrionales</taxon>
        <taxon>Vibrionaceae</taxon>
        <taxon>Vibrio</taxon>
    </lineage>
</organism>
<dbReference type="Proteomes" id="UP000838160">
    <property type="component" value="Unassembled WGS sequence"/>
</dbReference>
<evidence type="ECO:0000313" key="2">
    <source>
        <dbReference type="EMBL" id="CAH0526441.1"/>
    </source>
</evidence>
<gene>
    <name evidence="2" type="ORF">VHP8226_01807</name>
</gene>
<accession>A0ABM8ZHZ6</accession>
<dbReference type="EMBL" id="CAKLCM010000002">
    <property type="protein sequence ID" value="CAH0526441.1"/>
    <property type="molecule type" value="Genomic_DNA"/>
</dbReference>
<reference evidence="2" key="1">
    <citation type="submission" date="2021-12" db="EMBL/GenBank/DDBJ databases">
        <authorList>
            <person name="Rodrigo-Torres L."/>
            <person name="Arahal R. D."/>
            <person name="Lucena T."/>
        </authorList>
    </citation>
    <scope>NUCLEOTIDE SEQUENCE</scope>
    <source>
        <strain evidence="2">CECT 8226</strain>
    </source>
</reference>
<keyword evidence="3" id="KW-1185">Reference proteome</keyword>